<dbReference type="SUPFAM" id="SSF55347">
    <property type="entry name" value="Glyceraldehyde-3-phosphate dehydrogenase-like, C-terminal domain"/>
    <property type="match status" value="1"/>
</dbReference>
<evidence type="ECO:0000256" key="1">
    <source>
        <dbReference type="ARBA" id="ARBA00010928"/>
    </source>
</evidence>
<dbReference type="InterPro" id="IPR050984">
    <property type="entry name" value="Gfo/Idh/MocA_domain"/>
</dbReference>
<feature type="domain" description="Gfo/Idh/MocA-like oxidoreductase N-terminal" evidence="3">
    <location>
        <begin position="4"/>
        <end position="119"/>
    </location>
</feature>
<dbReference type="AlphaFoldDB" id="A0A0G4K7Y7"/>
<name>A0A0G4K7Y7_9SPIR</name>
<dbReference type="OrthoDB" id="9783105at2"/>
<proteinExistence type="inferred from homology"/>
<reference evidence="6" key="1">
    <citation type="submission" date="2015-04" db="EMBL/GenBank/DDBJ databases">
        <authorList>
            <person name="Mushtaq Mamoona"/>
        </authorList>
    </citation>
    <scope>NUCLEOTIDE SEQUENCE [LARGE SCALE GENOMIC DNA]</scope>
    <source>
        <strain evidence="6">AN4859/03</strain>
    </source>
</reference>
<protein>
    <submittedName>
        <fullName evidence="5">Oxidoreductase</fullName>
    </submittedName>
</protein>
<dbReference type="RefSeq" id="WP_048594867.1">
    <property type="nucleotide sequence ID" value="NZ_CVLB01000001.1"/>
</dbReference>
<dbReference type="Pfam" id="PF22725">
    <property type="entry name" value="GFO_IDH_MocA_C3"/>
    <property type="match status" value="1"/>
</dbReference>
<evidence type="ECO:0000313" key="5">
    <source>
        <dbReference type="EMBL" id="CRF33786.1"/>
    </source>
</evidence>
<keyword evidence="6" id="KW-1185">Reference proteome</keyword>
<dbReference type="InterPro" id="IPR055170">
    <property type="entry name" value="GFO_IDH_MocA-like_dom"/>
</dbReference>
<keyword evidence="2" id="KW-0560">Oxidoreductase</keyword>
<accession>A0A0G4K7Y7</accession>
<dbReference type="SUPFAM" id="SSF51735">
    <property type="entry name" value="NAD(P)-binding Rossmann-fold domains"/>
    <property type="match status" value="1"/>
</dbReference>
<gene>
    <name evidence="5" type="ORF">BRSU_1670</name>
</gene>
<dbReference type="InterPro" id="IPR000683">
    <property type="entry name" value="Gfo/Idh/MocA-like_OxRdtase_N"/>
</dbReference>
<evidence type="ECO:0000313" key="6">
    <source>
        <dbReference type="Proteomes" id="UP000043763"/>
    </source>
</evidence>
<sequence length="326" mass="36906">MKKINIGFIGAGHIAEKMAQTISKIKEAQSYAVSARDIKRSKAFAKKYGFKKFYSSYEEMLKDENVDLVYIATPHSHHYEHIKLCLENNKHVICEKAFTVNVKQAREVLILAKKKKLLLAEAIWTRYMPSRQIINDTIKSGIIGKVTSLTANLGYVINKVPRLIEPELAGGALLDVGVYTINFALMVFGNKIKKIDSSCVKTSKGVDEQNSITLTFEDNKMAILNSTMSALTNREGVINGDKGYMVVKNINNPESITVYSLDRKVVKTIKVPKQISGYEYQIISCINAINNGKLECEEMPHEDILRVMNIMDTLRRSWKIKYPFEK</sequence>
<dbReference type="PANTHER" id="PTHR22604">
    <property type="entry name" value="OXIDOREDUCTASES"/>
    <property type="match status" value="1"/>
</dbReference>
<dbReference type="Pfam" id="PF01408">
    <property type="entry name" value="GFO_IDH_MocA"/>
    <property type="match status" value="1"/>
</dbReference>
<dbReference type="PANTHER" id="PTHR22604:SF105">
    <property type="entry name" value="TRANS-1,2-DIHYDROBENZENE-1,2-DIOL DEHYDROGENASE"/>
    <property type="match status" value="1"/>
</dbReference>
<dbReference type="Proteomes" id="UP000043763">
    <property type="component" value="Unassembled WGS sequence"/>
</dbReference>
<dbReference type="Gene3D" id="3.40.50.720">
    <property type="entry name" value="NAD(P)-binding Rossmann-like Domain"/>
    <property type="match status" value="1"/>
</dbReference>
<evidence type="ECO:0000259" key="4">
    <source>
        <dbReference type="Pfam" id="PF22725"/>
    </source>
</evidence>
<evidence type="ECO:0000259" key="3">
    <source>
        <dbReference type="Pfam" id="PF01408"/>
    </source>
</evidence>
<dbReference type="GO" id="GO:0000166">
    <property type="term" value="F:nucleotide binding"/>
    <property type="evidence" value="ECO:0007669"/>
    <property type="project" value="InterPro"/>
</dbReference>
<dbReference type="EMBL" id="CVLB01000001">
    <property type="protein sequence ID" value="CRF33786.1"/>
    <property type="molecule type" value="Genomic_DNA"/>
</dbReference>
<dbReference type="Gene3D" id="3.30.360.10">
    <property type="entry name" value="Dihydrodipicolinate Reductase, domain 2"/>
    <property type="match status" value="1"/>
</dbReference>
<dbReference type="InterPro" id="IPR036291">
    <property type="entry name" value="NAD(P)-bd_dom_sf"/>
</dbReference>
<organism evidence="5 6">
    <name type="scientific">Brachyspira suanatina</name>
    <dbReference type="NCBI Taxonomy" id="381802"/>
    <lineage>
        <taxon>Bacteria</taxon>
        <taxon>Pseudomonadati</taxon>
        <taxon>Spirochaetota</taxon>
        <taxon>Spirochaetia</taxon>
        <taxon>Brachyspirales</taxon>
        <taxon>Brachyspiraceae</taxon>
        <taxon>Brachyspira</taxon>
    </lineage>
</organism>
<comment type="similarity">
    <text evidence="1">Belongs to the Gfo/Idh/MocA family.</text>
</comment>
<dbReference type="GO" id="GO:0016491">
    <property type="term" value="F:oxidoreductase activity"/>
    <property type="evidence" value="ECO:0007669"/>
    <property type="project" value="UniProtKB-KW"/>
</dbReference>
<feature type="domain" description="GFO/IDH/MocA-like oxidoreductase" evidence="4">
    <location>
        <begin position="135"/>
        <end position="245"/>
    </location>
</feature>
<evidence type="ECO:0000256" key="2">
    <source>
        <dbReference type="ARBA" id="ARBA00023002"/>
    </source>
</evidence>